<keyword evidence="9" id="KW-1185">Reference proteome</keyword>
<evidence type="ECO:0000256" key="1">
    <source>
        <dbReference type="ARBA" id="ARBA00004141"/>
    </source>
</evidence>
<dbReference type="EMBL" id="JAYKXN010000008">
    <property type="protein sequence ID" value="KAK7263342.1"/>
    <property type="molecule type" value="Genomic_DNA"/>
</dbReference>
<gene>
    <name evidence="8" type="ORF">RJT34_30930</name>
</gene>
<dbReference type="GO" id="GO:0015211">
    <property type="term" value="F:purine nucleoside transmembrane transporter activity"/>
    <property type="evidence" value="ECO:0007669"/>
    <property type="project" value="UniProtKB-UniRule"/>
</dbReference>
<sequence>MNMTGSVILESQYPRSKEHKGWFHVFIYTIFLIAGQSAATLLGKLYFDRGGKSKWIVTFAQSAGFPILTPLLFYFTNQKHAKLTNIPNNVVSTLFFLYLAFGLLSTGSDLMYSYGLLYLPLSTYALICATQLGFNAIFSFFLNSQKFTALMFNSIVLLTISVSLLAISDDSEEIVGLPRKKHVLLGFFFTLAASAIYSLHHSLVQLCFEKIMKRENFSAVLDMQLYPSMVAACACAVGLFVSGEWKIVENEMKGFENGSVSYVLTLIWIAVSWQISSIGTLGLIFEVSSLFSIVIGTLELPISPILAVMVFHDKINEVKVIALLLAAWGFLSCMYQHYLDEQKVKEDKSHALQV</sequence>
<feature type="transmembrane region" description="Helical" evidence="7">
    <location>
        <begin position="318"/>
        <end position="338"/>
    </location>
</feature>
<feature type="transmembrane region" description="Helical" evidence="7">
    <location>
        <begin position="290"/>
        <end position="311"/>
    </location>
</feature>
<dbReference type="AlphaFoldDB" id="A0AAN9ETD5"/>
<evidence type="ECO:0000256" key="4">
    <source>
        <dbReference type="ARBA" id="ARBA00022692"/>
    </source>
</evidence>
<name>A0AAN9ETD5_CLITE</name>
<dbReference type="GO" id="GO:0005345">
    <property type="term" value="F:purine nucleobase transmembrane transporter activity"/>
    <property type="evidence" value="ECO:0007669"/>
    <property type="project" value="UniProtKB-UniRule"/>
</dbReference>
<keyword evidence="3 7" id="KW-0813">Transport</keyword>
<feature type="transmembrane region" description="Helical" evidence="7">
    <location>
        <begin position="147"/>
        <end position="167"/>
    </location>
</feature>
<accession>A0AAN9ETD5</accession>
<feature type="transmembrane region" description="Helical" evidence="7">
    <location>
        <begin position="22"/>
        <end position="43"/>
    </location>
</feature>
<keyword evidence="6 7" id="KW-0472">Membrane</keyword>
<keyword evidence="5 7" id="KW-1133">Transmembrane helix</keyword>
<dbReference type="GO" id="GO:0016020">
    <property type="term" value="C:membrane"/>
    <property type="evidence" value="ECO:0007669"/>
    <property type="project" value="UniProtKB-SubCell"/>
</dbReference>
<dbReference type="PANTHER" id="PTHR31376">
    <property type="entry name" value="OS09G0467300 PROTEIN-RELATED"/>
    <property type="match status" value="1"/>
</dbReference>
<feature type="transmembrane region" description="Helical" evidence="7">
    <location>
        <begin position="116"/>
        <end position="141"/>
    </location>
</feature>
<feature type="transmembrane region" description="Helical" evidence="7">
    <location>
        <begin position="86"/>
        <end position="104"/>
    </location>
</feature>
<dbReference type="InterPro" id="IPR030182">
    <property type="entry name" value="PUP_plant"/>
</dbReference>
<evidence type="ECO:0000256" key="5">
    <source>
        <dbReference type="ARBA" id="ARBA00022989"/>
    </source>
</evidence>
<comment type="caution">
    <text evidence="8">The sequence shown here is derived from an EMBL/GenBank/DDBJ whole genome shotgun (WGS) entry which is preliminary data.</text>
</comment>
<feature type="transmembrane region" description="Helical" evidence="7">
    <location>
        <begin position="223"/>
        <end position="241"/>
    </location>
</feature>
<evidence type="ECO:0000256" key="7">
    <source>
        <dbReference type="RuleBase" id="RU368015"/>
    </source>
</evidence>
<comment type="subcellular location">
    <subcellularLocation>
        <location evidence="1 7">Membrane</location>
        <topology evidence="1 7">Multi-pass membrane protein</topology>
    </subcellularLocation>
</comment>
<dbReference type="Pfam" id="PF16913">
    <property type="entry name" value="PUNUT"/>
    <property type="match status" value="1"/>
</dbReference>
<dbReference type="PANTHER" id="PTHR31376:SF16">
    <property type="entry name" value="PURINE PERMEASE-RELATED"/>
    <property type="match status" value="1"/>
</dbReference>
<evidence type="ECO:0000256" key="3">
    <source>
        <dbReference type="ARBA" id="ARBA00022448"/>
    </source>
</evidence>
<keyword evidence="4 7" id="KW-0812">Transmembrane</keyword>
<evidence type="ECO:0000313" key="8">
    <source>
        <dbReference type="EMBL" id="KAK7263342.1"/>
    </source>
</evidence>
<proteinExistence type="inferred from homology"/>
<dbReference type="Proteomes" id="UP001359559">
    <property type="component" value="Unassembled WGS sequence"/>
</dbReference>
<dbReference type="InterPro" id="IPR037185">
    <property type="entry name" value="EmrE-like"/>
</dbReference>
<organism evidence="8 9">
    <name type="scientific">Clitoria ternatea</name>
    <name type="common">Butterfly pea</name>
    <dbReference type="NCBI Taxonomy" id="43366"/>
    <lineage>
        <taxon>Eukaryota</taxon>
        <taxon>Viridiplantae</taxon>
        <taxon>Streptophyta</taxon>
        <taxon>Embryophyta</taxon>
        <taxon>Tracheophyta</taxon>
        <taxon>Spermatophyta</taxon>
        <taxon>Magnoliopsida</taxon>
        <taxon>eudicotyledons</taxon>
        <taxon>Gunneridae</taxon>
        <taxon>Pentapetalae</taxon>
        <taxon>rosids</taxon>
        <taxon>fabids</taxon>
        <taxon>Fabales</taxon>
        <taxon>Fabaceae</taxon>
        <taxon>Papilionoideae</taxon>
        <taxon>50 kb inversion clade</taxon>
        <taxon>NPAAA clade</taxon>
        <taxon>indigoferoid/millettioid clade</taxon>
        <taxon>Phaseoleae</taxon>
        <taxon>Clitoria</taxon>
    </lineage>
</organism>
<dbReference type="SUPFAM" id="SSF103481">
    <property type="entry name" value="Multidrug resistance efflux transporter EmrE"/>
    <property type="match status" value="1"/>
</dbReference>
<feature type="transmembrane region" description="Helical" evidence="7">
    <location>
        <begin position="55"/>
        <end position="74"/>
    </location>
</feature>
<feature type="transmembrane region" description="Helical" evidence="7">
    <location>
        <begin position="262"/>
        <end position="284"/>
    </location>
</feature>
<reference evidence="8 9" key="1">
    <citation type="submission" date="2024-01" db="EMBL/GenBank/DDBJ databases">
        <title>The genomes of 5 underutilized Papilionoideae crops provide insights into root nodulation and disease resistance.</title>
        <authorList>
            <person name="Yuan L."/>
        </authorList>
    </citation>
    <scope>NUCLEOTIDE SEQUENCE [LARGE SCALE GENOMIC DNA]</scope>
    <source>
        <strain evidence="8">LY-2023</strain>
        <tissue evidence="8">Leaf</tissue>
    </source>
</reference>
<comment type="similarity">
    <text evidence="2 7">Belongs to the purine permeases (TC 2.A.7.14) family.</text>
</comment>
<protein>
    <recommendedName>
        <fullName evidence="7">Probable purine permease</fullName>
    </recommendedName>
</protein>
<evidence type="ECO:0000313" key="9">
    <source>
        <dbReference type="Proteomes" id="UP001359559"/>
    </source>
</evidence>
<evidence type="ECO:0000256" key="6">
    <source>
        <dbReference type="ARBA" id="ARBA00023136"/>
    </source>
</evidence>
<evidence type="ECO:0000256" key="2">
    <source>
        <dbReference type="ARBA" id="ARBA00006213"/>
    </source>
</evidence>
<feature type="transmembrane region" description="Helical" evidence="7">
    <location>
        <begin position="183"/>
        <end position="203"/>
    </location>
</feature>